<evidence type="ECO:0000259" key="6">
    <source>
        <dbReference type="PROSITE" id="PS50931"/>
    </source>
</evidence>
<sequence>MEELDGGLVGGLIALAAVADTQSFGRAAERLGKTQPAVSRAVARLEDRLGARLVNRTSRHVEVTEAGHDLLTRVLPHLQGIDEATTEAAEHSSSVRGTLRVACDALFSRLVLAPRLTAFLRENPSLQLKLETRSQLPDLVSEGFDLAVRFGMPSLPTLVCRRLFSARILTVAAPSYLARRGRPQHPSELLEDNHECILAIDPSTGRPFEWEFWKGQQKMVVDVRGNLTVTDAGTKIGACVAGYGIAQVIDIGLDEYFQNGQLEVLFSEWPDEVFPLYVYYPSRSHVPQKVRAFIDFIAGTTMSTQNAQPYAPDSEVQDPAVGRTRRSLSVL</sequence>
<evidence type="ECO:0000256" key="5">
    <source>
        <dbReference type="SAM" id="MobiDB-lite"/>
    </source>
</evidence>
<dbReference type="GO" id="GO:0003700">
    <property type="term" value="F:DNA-binding transcription factor activity"/>
    <property type="evidence" value="ECO:0007669"/>
    <property type="project" value="InterPro"/>
</dbReference>
<accession>A0A2N7W6C9</accession>
<organism evidence="7 8">
    <name type="scientific">Trinickia soli</name>
    <dbReference type="NCBI Taxonomy" id="380675"/>
    <lineage>
        <taxon>Bacteria</taxon>
        <taxon>Pseudomonadati</taxon>
        <taxon>Pseudomonadota</taxon>
        <taxon>Betaproteobacteria</taxon>
        <taxon>Burkholderiales</taxon>
        <taxon>Burkholderiaceae</taxon>
        <taxon>Trinickia</taxon>
    </lineage>
</organism>
<proteinExistence type="inferred from homology"/>
<dbReference type="PROSITE" id="PS50931">
    <property type="entry name" value="HTH_LYSR"/>
    <property type="match status" value="1"/>
</dbReference>
<reference evidence="7 8" key="1">
    <citation type="submission" date="2018-01" db="EMBL/GenBank/DDBJ databases">
        <title>Whole genome analyses suggest that Burkholderia sensu lato contains two further novel genera in the rhizoxinica-symbiotica group Mycetohabitans gen. nov., and Trinickia gen. nov.: implications for the evolution of diazotrophy and nodulation in the Burkholderiaceae.</title>
        <authorList>
            <person name="Estrada-de los Santos P."/>
            <person name="Palmer M."/>
            <person name="Chavez-Ramirez B."/>
            <person name="Beukes C."/>
            <person name="Steenkamp E.T."/>
            <person name="Hirsch A.M."/>
            <person name="Manyaka P."/>
            <person name="Maluk M."/>
            <person name="Lafos M."/>
            <person name="Crook M."/>
            <person name="Gross E."/>
            <person name="Simon M.F."/>
            <person name="Bueno dos Reis Junior F."/>
            <person name="Poole P.S."/>
            <person name="Venter S.N."/>
            <person name="James E.K."/>
        </authorList>
    </citation>
    <scope>NUCLEOTIDE SEQUENCE [LARGE SCALE GENOMIC DNA]</scope>
    <source>
        <strain evidence="7 8">GP25-8</strain>
    </source>
</reference>
<dbReference type="PRINTS" id="PR00039">
    <property type="entry name" value="HTHLYSR"/>
</dbReference>
<dbReference type="FunFam" id="1.10.10.10:FF:000001">
    <property type="entry name" value="LysR family transcriptional regulator"/>
    <property type="match status" value="1"/>
</dbReference>
<keyword evidence="2" id="KW-0805">Transcription regulation</keyword>
<dbReference type="Pfam" id="PF03466">
    <property type="entry name" value="LysR_substrate"/>
    <property type="match status" value="1"/>
</dbReference>
<dbReference type="InterPro" id="IPR005119">
    <property type="entry name" value="LysR_subst-bd"/>
</dbReference>
<dbReference type="Proteomes" id="UP000235347">
    <property type="component" value="Unassembled WGS sequence"/>
</dbReference>
<dbReference type="AlphaFoldDB" id="A0A2N7W6C9"/>
<evidence type="ECO:0000313" key="7">
    <source>
        <dbReference type="EMBL" id="PMS24932.1"/>
    </source>
</evidence>
<dbReference type="CDD" id="cd08422">
    <property type="entry name" value="PBP2_CrgA_like"/>
    <property type="match status" value="1"/>
</dbReference>
<dbReference type="InterPro" id="IPR036390">
    <property type="entry name" value="WH_DNA-bd_sf"/>
</dbReference>
<dbReference type="InterPro" id="IPR000847">
    <property type="entry name" value="LysR_HTH_N"/>
</dbReference>
<dbReference type="Gene3D" id="3.40.190.290">
    <property type="match status" value="1"/>
</dbReference>
<feature type="domain" description="HTH lysR-type" evidence="6">
    <location>
        <begin position="12"/>
        <end position="64"/>
    </location>
</feature>
<comment type="similarity">
    <text evidence="1">Belongs to the LysR transcriptional regulatory family.</text>
</comment>
<evidence type="ECO:0000313" key="8">
    <source>
        <dbReference type="Proteomes" id="UP000235347"/>
    </source>
</evidence>
<keyword evidence="3" id="KW-0238">DNA-binding</keyword>
<name>A0A2N7W6C9_9BURK</name>
<evidence type="ECO:0000256" key="2">
    <source>
        <dbReference type="ARBA" id="ARBA00023015"/>
    </source>
</evidence>
<keyword evidence="8" id="KW-1185">Reference proteome</keyword>
<dbReference type="Pfam" id="PF00126">
    <property type="entry name" value="HTH_1"/>
    <property type="match status" value="1"/>
</dbReference>
<feature type="region of interest" description="Disordered" evidence="5">
    <location>
        <begin position="306"/>
        <end position="331"/>
    </location>
</feature>
<evidence type="ECO:0000256" key="3">
    <source>
        <dbReference type="ARBA" id="ARBA00023125"/>
    </source>
</evidence>
<dbReference type="InterPro" id="IPR058163">
    <property type="entry name" value="LysR-type_TF_proteobact-type"/>
</dbReference>
<comment type="caution">
    <text evidence="7">The sequence shown here is derived from an EMBL/GenBank/DDBJ whole genome shotgun (WGS) entry which is preliminary data.</text>
</comment>
<dbReference type="GO" id="GO:0003677">
    <property type="term" value="F:DNA binding"/>
    <property type="evidence" value="ECO:0007669"/>
    <property type="project" value="UniProtKB-KW"/>
</dbReference>
<dbReference type="PANTHER" id="PTHR30537">
    <property type="entry name" value="HTH-TYPE TRANSCRIPTIONAL REGULATOR"/>
    <property type="match status" value="1"/>
</dbReference>
<dbReference type="PANTHER" id="PTHR30537:SF5">
    <property type="entry name" value="HTH-TYPE TRANSCRIPTIONAL ACTIVATOR TTDR-RELATED"/>
    <property type="match status" value="1"/>
</dbReference>
<dbReference type="InterPro" id="IPR036388">
    <property type="entry name" value="WH-like_DNA-bd_sf"/>
</dbReference>
<gene>
    <name evidence="7" type="ORF">C0Z19_11425</name>
</gene>
<evidence type="ECO:0000256" key="4">
    <source>
        <dbReference type="ARBA" id="ARBA00023163"/>
    </source>
</evidence>
<dbReference type="SUPFAM" id="SSF53850">
    <property type="entry name" value="Periplasmic binding protein-like II"/>
    <property type="match status" value="1"/>
</dbReference>
<evidence type="ECO:0000256" key="1">
    <source>
        <dbReference type="ARBA" id="ARBA00009437"/>
    </source>
</evidence>
<keyword evidence="4" id="KW-0804">Transcription</keyword>
<protein>
    <submittedName>
        <fullName evidence="7">LysR family transcriptional regulator</fullName>
    </submittedName>
</protein>
<dbReference type="SUPFAM" id="SSF46785">
    <property type="entry name" value="Winged helix' DNA-binding domain"/>
    <property type="match status" value="1"/>
</dbReference>
<dbReference type="EMBL" id="PNYB01000008">
    <property type="protein sequence ID" value="PMS24932.1"/>
    <property type="molecule type" value="Genomic_DNA"/>
</dbReference>
<dbReference type="Gene3D" id="1.10.10.10">
    <property type="entry name" value="Winged helix-like DNA-binding domain superfamily/Winged helix DNA-binding domain"/>
    <property type="match status" value="1"/>
</dbReference>